<dbReference type="KEGG" id="dpx:DAPPUDRAFT_113917"/>
<dbReference type="Proteomes" id="UP000000305">
    <property type="component" value="Unassembled WGS sequence"/>
</dbReference>
<organism evidence="1 2">
    <name type="scientific">Daphnia pulex</name>
    <name type="common">Water flea</name>
    <dbReference type="NCBI Taxonomy" id="6669"/>
    <lineage>
        <taxon>Eukaryota</taxon>
        <taxon>Metazoa</taxon>
        <taxon>Ecdysozoa</taxon>
        <taxon>Arthropoda</taxon>
        <taxon>Crustacea</taxon>
        <taxon>Branchiopoda</taxon>
        <taxon>Diplostraca</taxon>
        <taxon>Cladocera</taxon>
        <taxon>Anomopoda</taxon>
        <taxon>Daphniidae</taxon>
        <taxon>Daphnia</taxon>
    </lineage>
</organism>
<sequence>MAIARLLRHDRIEEGFRVIQTNVQVVNNVPNATEWISKKQFLEYVRTWKEFVLFVFQCTTKFIVMITNARIAFEVFRQIPEPVIVPETSPSVLGLGNPAPGVVNPVLDVITSGSARQRIVRRRSKRRNRCQISGRHVSELPFFKTDRPKLLNHQQPANPQPLLWKHLPREEVLNKLD</sequence>
<protein>
    <submittedName>
        <fullName evidence="1">Uncharacterized protein</fullName>
    </submittedName>
</protein>
<dbReference type="AlphaFoldDB" id="E9HGH5"/>
<evidence type="ECO:0000313" key="2">
    <source>
        <dbReference type="Proteomes" id="UP000000305"/>
    </source>
</evidence>
<keyword evidence="2" id="KW-1185">Reference proteome</keyword>
<dbReference type="InParanoid" id="E9HGH5"/>
<name>E9HGH5_DAPPU</name>
<evidence type="ECO:0000313" key="1">
    <source>
        <dbReference type="EMBL" id="EFX69154.1"/>
    </source>
</evidence>
<proteinExistence type="predicted"/>
<gene>
    <name evidence="1" type="ORF">DAPPUDRAFT_113917</name>
</gene>
<dbReference type="HOGENOM" id="CLU_1519378_0_0_1"/>
<reference evidence="1 2" key="1">
    <citation type="journal article" date="2011" name="Science">
        <title>The ecoresponsive genome of Daphnia pulex.</title>
        <authorList>
            <person name="Colbourne J.K."/>
            <person name="Pfrender M.E."/>
            <person name="Gilbert D."/>
            <person name="Thomas W.K."/>
            <person name="Tucker A."/>
            <person name="Oakley T.H."/>
            <person name="Tokishita S."/>
            <person name="Aerts A."/>
            <person name="Arnold G.J."/>
            <person name="Basu M.K."/>
            <person name="Bauer D.J."/>
            <person name="Caceres C.E."/>
            <person name="Carmel L."/>
            <person name="Casola C."/>
            <person name="Choi J.H."/>
            <person name="Detter J.C."/>
            <person name="Dong Q."/>
            <person name="Dusheyko S."/>
            <person name="Eads B.D."/>
            <person name="Frohlich T."/>
            <person name="Geiler-Samerotte K.A."/>
            <person name="Gerlach D."/>
            <person name="Hatcher P."/>
            <person name="Jogdeo S."/>
            <person name="Krijgsveld J."/>
            <person name="Kriventseva E.V."/>
            <person name="Kultz D."/>
            <person name="Laforsch C."/>
            <person name="Lindquist E."/>
            <person name="Lopez J."/>
            <person name="Manak J.R."/>
            <person name="Muller J."/>
            <person name="Pangilinan J."/>
            <person name="Patwardhan R.P."/>
            <person name="Pitluck S."/>
            <person name="Pritham E.J."/>
            <person name="Rechtsteiner A."/>
            <person name="Rho M."/>
            <person name="Rogozin I.B."/>
            <person name="Sakarya O."/>
            <person name="Salamov A."/>
            <person name="Schaack S."/>
            <person name="Shapiro H."/>
            <person name="Shiga Y."/>
            <person name="Skalitzky C."/>
            <person name="Smith Z."/>
            <person name="Souvorov A."/>
            <person name="Sung W."/>
            <person name="Tang Z."/>
            <person name="Tsuchiya D."/>
            <person name="Tu H."/>
            <person name="Vos H."/>
            <person name="Wang M."/>
            <person name="Wolf Y.I."/>
            <person name="Yamagata H."/>
            <person name="Yamada T."/>
            <person name="Ye Y."/>
            <person name="Shaw J.R."/>
            <person name="Andrews J."/>
            <person name="Crease T.J."/>
            <person name="Tang H."/>
            <person name="Lucas S.M."/>
            <person name="Robertson H.M."/>
            <person name="Bork P."/>
            <person name="Koonin E.V."/>
            <person name="Zdobnov E.M."/>
            <person name="Grigoriev I.V."/>
            <person name="Lynch M."/>
            <person name="Boore J.L."/>
        </authorList>
    </citation>
    <scope>NUCLEOTIDE SEQUENCE [LARGE SCALE GENOMIC DNA]</scope>
</reference>
<dbReference type="EMBL" id="GL732641">
    <property type="protein sequence ID" value="EFX69154.1"/>
    <property type="molecule type" value="Genomic_DNA"/>
</dbReference>
<accession>E9HGH5</accession>